<dbReference type="Pfam" id="PF13458">
    <property type="entry name" value="Peripla_BP_6"/>
    <property type="match status" value="1"/>
</dbReference>
<dbReference type="SUPFAM" id="SSF53822">
    <property type="entry name" value="Periplasmic binding protein-like I"/>
    <property type="match status" value="1"/>
</dbReference>
<organism evidence="10 11">
    <name type="scientific">Streptomyces marokkonensis</name>
    <dbReference type="NCBI Taxonomy" id="324855"/>
    <lineage>
        <taxon>Bacteria</taxon>
        <taxon>Bacillati</taxon>
        <taxon>Actinomycetota</taxon>
        <taxon>Actinomycetes</taxon>
        <taxon>Kitasatosporales</taxon>
        <taxon>Streptomycetaceae</taxon>
        <taxon>Streptomyces</taxon>
    </lineage>
</organism>
<dbReference type="RefSeq" id="WP_388233175.1">
    <property type="nucleotide sequence ID" value="NZ_JBHVZQ010000002.1"/>
</dbReference>
<protein>
    <submittedName>
        <fullName evidence="10">Bifunctional serine/threonine-protein kinase/ABC transporter substrate-binding protein</fullName>
    </submittedName>
</protein>
<dbReference type="InterPro" id="IPR017441">
    <property type="entry name" value="Protein_kinase_ATP_BS"/>
</dbReference>
<feature type="domain" description="Protein kinase" evidence="9">
    <location>
        <begin position="15"/>
        <end position="273"/>
    </location>
</feature>
<comment type="similarity">
    <text evidence="1">Belongs to the leucine-binding protein family.</text>
</comment>
<dbReference type="Gene3D" id="1.10.510.10">
    <property type="entry name" value="Transferase(Phosphotransferase) domain 1"/>
    <property type="match status" value="1"/>
</dbReference>
<dbReference type="PROSITE" id="PS00108">
    <property type="entry name" value="PROTEIN_KINASE_ST"/>
    <property type="match status" value="1"/>
</dbReference>
<dbReference type="PANTHER" id="PTHR43289:SF34">
    <property type="entry name" value="SERINE_THREONINE-PROTEIN KINASE YBDM-RELATED"/>
    <property type="match status" value="1"/>
</dbReference>
<proteinExistence type="inferred from homology"/>
<reference evidence="10 11" key="1">
    <citation type="submission" date="2024-09" db="EMBL/GenBank/DDBJ databases">
        <title>The Natural Products Discovery Center: Release of the First 8490 Sequenced Strains for Exploring Actinobacteria Biosynthetic Diversity.</title>
        <authorList>
            <person name="Kalkreuter E."/>
            <person name="Kautsar S.A."/>
            <person name="Yang D."/>
            <person name="Bader C.D."/>
            <person name="Teijaro C.N."/>
            <person name="Fluegel L."/>
            <person name="Davis C.M."/>
            <person name="Simpson J.R."/>
            <person name="Lauterbach L."/>
            <person name="Steele A.D."/>
            <person name="Gui C."/>
            <person name="Meng S."/>
            <person name="Li G."/>
            <person name="Viehrig K."/>
            <person name="Ye F."/>
            <person name="Su P."/>
            <person name="Kiefer A.F."/>
            <person name="Nichols A."/>
            <person name="Cepeda A.J."/>
            <person name="Yan W."/>
            <person name="Fan B."/>
            <person name="Jiang Y."/>
            <person name="Adhikari A."/>
            <person name="Zheng C.-J."/>
            <person name="Schuster L."/>
            <person name="Cowan T.M."/>
            <person name="Smanski M.J."/>
            <person name="Chevrette M.G."/>
            <person name="De Carvalho L.P.S."/>
            <person name="Shen B."/>
        </authorList>
    </citation>
    <scope>NUCLEOTIDE SEQUENCE [LARGE SCALE GENOMIC DNA]</scope>
    <source>
        <strain evidence="10 11">NPDC058328</strain>
    </source>
</reference>
<sequence length="711" mass="74487">MEPLGPGDPARIAGYRVLGRLGAGGMGVVLLGRSAGGTLVAVKLIRAEYADDASFRARFRREVAIARRVRTRYAVPVVDADTEAAAPWLATAFVPGPSLADAVGATGPLPARSTRVLGGMLAEALDAVHTAGMVHRDVKPGNVLLASDGPRLIDFGIARALDDTVLTAADVVIGSPGFLSPEQAQGRPTGPPSDVFSLGCVLAYAATGTRPFGSGPVEAMLFRTVHDPARLDGVPAQLRPVVEACLAKKPGERPTAAEVRAACVEDDTERGWLPSSVTHLIAERSARMLALPEIDATRVDGPAPAESSGGPDGEGSPRPPGRRRMLFFASGAATLAAAGSTAWLIGRDDETGGRRGEAAKPVLRLGLQADLSGPERDAGKAHEQGVRLAVAEHNARDDNPFALALTVADDRGDAARAESAARRLAADGRIVAVIGATGTDAAGATLDAYDEAGLTLLSVLDGDIRHMNRIFLCARPSNAMQMYPVGQYLGLHGLDDIALVDDESEYGRQVTRLFAEGLRGTGRVDVMPQTVPAGGRDTGARVRTVVARSPGAVVYGGEAEGLAGFARALTAAGYRGPRIASQAAHDSRFLAQAGAAAEGWLVVSTATDPLAAPSARGFARAFRARYRTDPPPFAAEAYDGVRLIASCLRSLDRPRPTRHDLVPVVRRTTHQGVSKDYAFEPENGGYVGTGVFFYRVTHGRFRFLGSDPRKV</sequence>
<dbReference type="PROSITE" id="PS50011">
    <property type="entry name" value="PROTEIN_KINASE_DOM"/>
    <property type="match status" value="1"/>
</dbReference>
<comment type="caution">
    <text evidence="10">The sequence shown here is derived from an EMBL/GenBank/DDBJ whole genome shotgun (WGS) entry which is preliminary data.</text>
</comment>
<evidence type="ECO:0000256" key="8">
    <source>
        <dbReference type="SAM" id="MobiDB-lite"/>
    </source>
</evidence>
<evidence type="ECO:0000256" key="3">
    <source>
        <dbReference type="ARBA" id="ARBA00022729"/>
    </source>
</evidence>
<evidence type="ECO:0000256" key="2">
    <source>
        <dbReference type="ARBA" id="ARBA00022679"/>
    </source>
</evidence>
<keyword evidence="3" id="KW-0732">Signal</keyword>
<dbReference type="PROSITE" id="PS00107">
    <property type="entry name" value="PROTEIN_KINASE_ATP"/>
    <property type="match status" value="1"/>
</dbReference>
<keyword evidence="2" id="KW-0808">Transferase</keyword>
<name>A0ABW6Q070_9ACTN</name>
<dbReference type="Pfam" id="PF00069">
    <property type="entry name" value="Pkinase"/>
    <property type="match status" value="1"/>
</dbReference>
<dbReference type="InterPro" id="IPR000719">
    <property type="entry name" value="Prot_kinase_dom"/>
</dbReference>
<dbReference type="InterPro" id="IPR008271">
    <property type="entry name" value="Ser/Thr_kinase_AS"/>
</dbReference>
<dbReference type="EMBL" id="JBHVZQ010000002">
    <property type="protein sequence ID" value="MFF1272575.1"/>
    <property type="molecule type" value="Genomic_DNA"/>
</dbReference>
<dbReference type="Gene3D" id="3.40.50.2300">
    <property type="match status" value="2"/>
</dbReference>
<dbReference type="SUPFAM" id="SSF56112">
    <property type="entry name" value="Protein kinase-like (PK-like)"/>
    <property type="match status" value="1"/>
</dbReference>
<feature type="region of interest" description="Disordered" evidence="8">
    <location>
        <begin position="294"/>
        <end position="323"/>
    </location>
</feature>
<dbReference type="CDD" id="cd06342">
    <property type="entry name" value="PBP1_ABC_LIVBP-like"/>
    <property type="match status" value="1"/>
</dbReference>
<evidence type="ECO:0000256" key="6">
    <source>
        <dbReference type="ARBA" id="ARBA00022840"/>
    </source>
</evidence>
<evidence type="ECO:0000256" key="4">
    <source>
        <dbReference type="ARBA" id="ARBA00022741"/>
    </source>
</evidence>
<dbReference type="CDD" id="cd14014">
    <property type="entry name" value="STKc_PknB_like"/>
    <property type="match status" value="1"/>
</dbReference>
<gene>
    <name evidence="10" type="ORF">ACFVZC_04025</name>
</gene>
<evidence type="ECO:0000313" key="10">
    <source>
        <dbReference type="EMBL" id="MFF1272575.1"/>
    </source>
</evidence>
<dbReference type="Gene3D" id="3.30.200.20">
    <property type="entry name" value="Phosphorylase Kinase, domain 1"/>
    <property type="match status" value="1"/>
</dbReference>
<keyword evidence="11" id="KW-1185">Reference proteome</keyword>
<evidence type="ECO:0000313" key="11">
    <source>
        <dbReference type="Proteomes" id="UP001601627"/>
    </source>
</evidence>
<accession>A0ABW6Q070</accession>
<dbReference type="SMART" id="SM00220">
    <property type="entry name" value="S_TKc"/>
    <property type="match status" value="1"/>
</dbReference>
<evidence type="ECO:0000256" key="7">
    <source>
        <dbReference type="PROSITE-ProRule" id="PRU10141"/>
    </source>
</evidence>
<dbReference type="InterPro" id="IPR011009">
    <property type="entry name" value="Kinase-like_dom_sf"/>
</dbReference>
<dbReference type="PANTHER" id="PTHR43289">
    <property type="entry name" value="MITOGEN-ACTIVATED PROTEIN KINASE KINASE KINASE 20-RELATED"/>
    <property type="match status" value="1"/>
</dbReference>
<feature type="binding site" evidence="7">
    <location>
        <position position="43"/>
    </location>
    <ligand>
        <name>ATP</name>
        <dbReference type="ChEBI" id="CHEBI:30616"/>
    </ligand>
</feature>
<evidence type="ECO:0000256" key="5">
    <source>
        <dbReference type="ARBA" id="ARBA00022777"/>
    </source>
</evidence>
<dbReference type="GO" id="GO:0016301">
    <property type="term" value="F:kinase activity"/>
    <property type="evidence" value="ECO:0007669"/>
    <property type="project" value="UniProtKB-KW"/>
</dbReference>
<keyword evidence="4 7" id="KW-0547">Nucleotide-binding</keyword>
<keyword evidence="6 7" id="KW-0067">ATP-binding</keyword>
<keyword evidence="5 10" id="KW-0418">Kinase</keyword>
<evidence type="ECO:0000256" key="1">
    <source>
        <dbReference type="ARBA" id="ARBA00010062"/>
    </source>
</evidence>
<dbReference type="Proteomes" id="UP001601627">
    <property type="component" value="Unassembled WGS sequence"/>
</dbReference>
<dbReference type="InterPro" id="IPR028081">
    <property type="entry name" value="Leu-bd"/>
</dbReference>
<dbReference type="InterPro" id="IPR028082">
    <property type="entry name" value="Peripla_BP_I"/>
</dbReference>
<evidence type="ECO:0000259" key="9">
    <source>
        <dbReference type="PROSITE" id="PS50011"/>
    </source>
</evidence>